<dbReference type="AlphaFoldDB" id="A0AAV6WT70"/>
<dbReference type="EMBL" id="WHWC01000014">
    <property type="protein sequence ID" value="KAG8370170.1"/>
    <property type="molecule type" value="Genomic_DNA"/>
</dbReference>
<keyword evidence="2" id="KW-1185">Reference proteome</keyword>
<evidence type="ECO:0000313" key="1">
    <source>
        <dbReference type="EMBL" id="KAG8370170.1"/>
    </source>
</evidence>
<comment type="caution">
    <text evidence="1">The sequence shown here is derived from an EMBL/GenBank/DDBJ whole genome shotgun (WGS) entry which is preliminary data.</text>
</comment>
<organism evidence="1 2">
    <name type="scientific">Buddleja alternifolia</name>
    <dbReference type="NCBI Taxonomy" id="168488"/>
    <lineage>
        <taxon>Eukaryota</taxon>
        <taxon>Viridiplantae</taxon>
        <taxon>Streptophyta</taxon>
        <taxon>Embryophyta</taxon>
        <taxon>Tracheophyta</taxon>
        <taxon>Spermatophyta</taxon>
        <taxon>Magnoliopsida</taxon>
        <taxon>eudicotyledons</taxon>
        <taxon>Gunneridae</taxon>
        <taxon>Pentapetalae</taxon>
        <taxon>asterids</taxon>
        <taxon>lamiids</taxon>
        <taxon>Lamiales</taxon>
        <taxon>Scrophulariaceae</taxon>
        <taxon>Buddlejeae</taxon>
        <taxon>Buddleja</taxon>
    </lineage>
</organism>
<dbReference type="Proteomes" id="UP000826271">
    <property type="component" value="Unassembled WGS sequence"/>
</dbReference>
<name>A0AAV6WT70_9LAMI</name>
<reference evidence="1" key="1">
    <citation type="submission" date="2019-10" db="EMBL/GenBank/DDBJ databases">
        <authorList>
            <person name="Zhang R."/>
            <person name="Pan Y."/>
            <person name="Wang J."/>
            <person name="Ma R."/>
            <person name="Yu S."/>
        </authorList>
    </citation>
    <scope>NUCLEOTIDE SEQUENCE</scope>
    <source>
        <strain evidence="1">LA-IB0</strain>
        <tissue evidence="1">Leaf</tissue>
    </source>
</reference>
<proteinExistence type="predicted"/>
<protein>
    <submittedName>
        <fullName evidence="1">Uncharacterized protein</fullName>
    </submittedName>
</protein>
<gene>
    <name evidence="1" type="ORF">BUALT_Bualt14G0089400</name>
</gene>
<sequence length="446" mass="49085">MKITGGGGEVEDRAFEGFVAPQYSFPLHPTTYERDDRWFSPISVEYLLFIAGAEMSSFEIVDSGKFSGGRSNFSQTCNLLSQYLKENGSFGDLTLGLTTPKVEPKEIVAGDVEIEGDRSSLNTAFLSTPRLMREMTGGSGESLRWKTSLILILFLPFPDLKLNSPISVEYLLFIAGAEMSSFEIVDSGKFFGGRSNFSQTCNLLSQYLKENGSFGDLTLGLTTPKVEPKEIVAGDVEIEGDRSSLNTAFLSTPRLMREMTGGSGESLRWKTSLILILFLPFPDLKLNSPISVEYLLFIAGAEMSSFEIVDSGKFSDGRSNFSQTCNLLSQYLKENGSFGDLTLGLTTPKVEPKEIVAGDVEIEGDRSSVSDLGETLRWKTSLILILFLPFPDLKALQQVGGDVDDAVEFLVAEEESLDQIVSHDESYHSENNLSDIFDHVVLVYSH</sequence>
<evidence type="ECO:0000313" key="2">
    <source>
        <dbReference type="Proteomes" id="UP000826271"/>
    </source>
</evidence>
<accession>A0AAV6WT70</accession>